<evidence type="ECO:0000256" key="4">
    <source>
        <dbReference type="ARBA" id="ARBA00032089"/>
    </source>
</evidence>
<protein>
    <recommendedName>
        <fullName evidence="2 5">Cell shape-determining protein MreC</fullName>
    </recommendedName>
    <alternativeName>
        <fullName evidence="4 5">Cell shape protein MreC</fullName>
    </alternativeName>
</protein>
<comment type="caution">
    <text evidence="9">The sequence shown here is derived from an EMBL/GenBank/DDBJ whole genome shotgun (WGS) entry which is preliminary data.</text>
</comment>
<keyword evidence="3 5" id="KW-0133">Cell shape</keyword>
<dbReference type="OrthoDB" id="146556at2"/>
<comment type="function">
    <text evidence="5">Involved in formation and maintenance of cell shape.</text>
</comment>
<dbReference type="HOGENOM" id="CLU_042663_1_0_0"/>
<dbReference type="InterPro" id="IPR042177">
    <property type="entry name" value="Cell/Rod_1"/>
</dbReference>
<dbReference type="PANTHER" id="PTHR34138">
    <property type="entry name" value="CELL SHAPE-DETERMINING PROTEIN MREC"/>
    <property type="match status" value="1"/>
</dbReference>
<dbReference type="Pfam" id="PF04085">
    <property type="entry name" value="MreC"/>
    <property type="match status" value="1"/>
</dbReference>
<feature type="domain" description="Rod shape-determining protein MreC beta-barrel core" evidence="8">
    <location>
        <begin position="136"/>
        <end position="297"/>
    </location>
</feature>
<evidence type="ECO:0000256" key="5">
    <source>
        <dbReference type="PIRNR" id="PIRNR038471"/>
    </source>
</evidence>
<dbReference type="Proteomes" id="UP000054010">
    <property type="component" value="Unassembled WGS sequence"/>
</dbReference>
<keyword evidence="7" id="KW-1133">Transmembrane helix</keyword>
<organism evidence="9 10">
    <name type="scientific">Oscillochloris trichoides DG-6</name>
    <dbReference type="NCBI Taxonomy" id="765420"/>
    <lineage>
        <taxon>Bacteria</taxon>
        <taxon>Bacillati</taxon>
        <taxon>Chloroflexota</taxon>
        <taxon>Chloroflexia</taxon>
        <taxon>Chloroflexales</taxon>
        <taxon>Chloroflexineae</taxon>
        <taxon>Oscillochloridaceae</taxon>
        <taxon>Oscillochloris</taxon>
    </lineage>
</organism>
<evidence type="ECO:0000256" key="7">
    <source>
        <dbReference type="SAM" id="Phobius"/>
    </source>
</evidence>
<gene>
    <name evidence="9" type="ORF">OSCT_0248</name>
</gene>
<keyword evidence="10" id="KW-1185">Reference proteome</keyword>
<dbReference type="InterPro" id="IPR042175">
    <property type="entry name" value="Cell/Rod_MreC_2"/>
</dbReference>
<dbReference type="InterPro" id="IPR007221">
    <property type="entry name" value="MreC"/>
</dbReference>
<dbReference type="PIRSF" id="PIRSF038471">
    <property type="entry name" value="MreC"/>
    <property type="match status" value="1"/>
</dbReference>
<dbReference type="InterPro" id="IPR055342">
    <property type="entry name" value="MreC_beta-barrel_core"/>
</dbReference>
<evidence type="ECO:0000256" key="2">
    <source>
        <dbReference type="ARBA" id="ARBA00013855"/>
    </source>
</evidence>
<dbReference type="PANTHER" id="PTHR34138:SF1">
    <property type="entry name" value="CELL SHAPE-DETERMINING PROTEIN MREC"/>
    <property type="match status" value="1"/>
</dbReference>
<dbReference type="Gene3D" id="2.40.10.350">
    <property type="entry name" value="Rod shape-determining protein MreC, domain 2"/>
    <property type="match status" value="1"/>
</dbReference>
<proteinExistence type="inferred from homology"/>
<keyword evidence="7" id="KW-0472">Membrane</keyword>
<name>E1IA97_9CHLR</name>
<dbReference type="STRING" id="765420.OSCT_0248"/>
<dbReference type="EMBL" id="ADVR01000004">
    <property type="protein sequence ID" value="EFO81851.1"/>
    <property type="molecule type" value="Genomic_DNA"/>
</dbReference>
<evidence type="ECO:0000256" key="1">
    <source>
        <dbReference type="ARBA" id="ARBA00009369"/>
    </source>
</evidence>
<feature type="coiled-coil region" evidence="6">
    <location>
        <begin position="83"/>
        <end position="127"/>
    </location>
</feature>
<feature type="transmembrane region" description="Helical" evidence="7">
    <location>
        <begin position="21"/>
        <end position="42"/>
    </location>
</feature>
<reference evidence="9 10" key="1">
    <citation type="journal article" date="2011" name="J. Bacteriol.">
        <title>Draft genome sequence of the anoxygenic filamentous phototrophic bacterium Oscillochloris trichoides subsp. DG-6.</title>
        <authorList>
            <person name="Kuznetsov B.B."/>
            <person name="Ivanovsky R.N."/>
            <person name="Keppen O.I."/>
            <person name="Sukhacheva M.V."/>
            <person name="Bumazhkin B.K."/>
            <person name="Patutina E.O."/>
            <person name="Beletsky A.V."/>
            <person name="Mardanov A.V."/>
            <person name="Baslerov R.V."/>
            <person name="Panteleeva A.N."/>
            <person name="Kolganova T.V."/>
            <person name="Ravin N.V."/>
            <person name="Skryabin K.G."/>
        </authorList>
    </citation>
    <scope>NUCLEOTIDE SEQUENCE [LARGE SCALE GENOMIC DNA]</scope>
    <source>
        <strain evidence="9 10">DG-6</strain>
    </source>
</reference>
<dbReference type="GO" id="GO:0008360">
    <property type="term" value="P:regulation of cell shape"/>
    <property type="evidence" value="ECO:0007669"/>
    <property type="project" value="UniProtKB-KW"/>
</dbReference>
<comment type="similarity">
    <text evidence="1 5">Belongs to the MreC family.</text>
</comment>
<dbReference type="eggNOG" id="COG1792">
    <property type="taxonomic scope" value="Bacteria"/>
</dbReference>
<evidence type="ECO:0000313" key="9">
    <source>
        <dbReference type="EMBL" id="EFO81851.1"/>
    </source>
</evidence>
<evidence type="ECO:0000256" key="3">
    <source>
        <dbReference type="ARBA" id="ARBA00022960"/>
    </source>
</evidence>
<dbReference type="GO" id="GO:0005886">
    <property type="term" value="C:plasma membrane"/>
    <property type="evidence" value="ECO:0007669"/>
    <property type="project" value="TreeGrafter"/>
</dbReference>
<evidence type="ECO:0000313" key="10">
    <source>
        <dbReference type="Proteomes" id="UP000054010"/>
    </source>
</evidence>
<sequence length="302" mass="32683">MRDYLDDKSLRLRRERSDQPASARPFVLAGVLCLVALSLIYLDQQGIMSPLRMLLQQALSPAALQLTGLRNRGEDLVLAPRSEADLRARITALEQEVSQLKAENLRLQQAQIENESLRQQLQIQREQPWHLVGAEVTVRPPDAGRQVMLIARGSADGVRVGMAVIGQDPAGPAALVGVVESVGTHTAEVLLITDVSSRISARVMHDGQAHLGLVQGQWQRGSRLSIGQVDRSAAINPGDAVVSAGLTGSLNLQLDLATVPANIPIGSIDVINPGGQAQNAELRPFVNPDQVRYVWVILNQNE</sequence>
<accession>E1IA97</accession>
<dbReference type="Gene3D" id="2.40.10.340">
    <property type="entry name" value="Rod shape-determining protein MreC, domain 1"/>
    <property type="match status" value="1"/>
</dbReference>
<keyword evidence="7" id="KW-0812">Transmembrane</keyword>
<evidence type="ECO:0000256" key="6">
    <source>
        <dbReference type="SAM" id="Coils"/>
    </source>
</evidence>
<dbReference type="AlphaFoldDB" id="E1IA97"/>
<keyword evidence="6" id="KW-0175">Coiled coil</keyword>
<evidence type="ECO:0000259" key="8">
    <source>
        <dbReference type="Pfam" id="PF04085"/>
    </source>
</evidence>